<evidence type="ECO:0000313" key="3">
    <source>
        <dbReference type="EnsemblMetazoa" id="CLYHEMP013731.1"/>
    </source>
</evidence>
<feature type="chain" id="PRO_5029898941" evidence="2">
    <location>
        <begin position="23"/>
        <end position="118"/>
    </location>
</feature>
<name>A0A7M5WWA3_9CNID</name>
<organism evidence="3 4">
    <name type="scientific">Clytia hemisphaerica</name>
    <dbReference type="NCBI Taxonomy" id="252671"/>
    <lineage>
        <taxon>Eukaryota</taxon>
        <taxon>Metazoa</taxon>
        <taxon>Cnidaria</taxon>
        <taxon>Hydrozoa</taxon>
        <taxon>Hydroidolina</taxon>
        <taxon>Leptothecata</taxon>
        <taxon>Obeliida</taxon>
        <taxon>Clytiidae</taxon>
        <taxon>Clytia</taxon>
    </lineage>
</organism>
<dbReference type="InterPro" id="IPR016186">
    <property type="entry name" value="C-type_lectin-like/link_sf"/>
</dbReference>
<dbReference type="InterPro" id="IPR016187">
    <property type="entry name" value="CTDL_fold"/>
</dbReference>
<keyword evidence="2" id="KW-0732">Signal</keyword>
<evidence type="ECO:0000313" key="4">
    <source>
        <dbReference type="Proteomes" id="UP000594262"/>
    </source>
</evidence>
<feature type="region of interest" description="Disordered" evidence="1">
    <location>
        <begin position="74"/>
        <end position="118"/>
    </location>
</feature>
<feature type="signal peptide" evidence="2">
    <location>
        <begin position="1"/>
        <end position="22"/>
    </location>
</feature>
<evidence type="ECO:0000256" key="2">
    <source>
        <dbReference type="SAM" id="SignalP"/>
    </source>
</evidence>
<dbReference type="SUPFAM" id="SSF56436">
    <property type="entry name" value="C-type lectin-like"/>
    <property type="match status" value="1"/>
</dbReference>
<dbReference type="Proteomes" id="UP000594262">
    <property type="component" value="Unplaced"/>
</dbReference>
<dbReference type="Gene3D" id="3.10.100.10">
    <property type="entry name" value="Mannose-Binding Protein A, subunit A"/>
    <property type="match status" value="1"/>
</dbReference>
<dbReference type="AlphaFoldDB" id="A0A7M5WWA3"/>
<keyword evidence="4" id="KW-1185">Reference proteome</keyword>
<sequence length="118" mass="12443">MELKIILFSYAVLLSLAILVKGQAGNYYLSTTLQSWQDAEDDCKARGGHLASICEVVTTKPTTLTKITTTTANKTTTTTAPTSTTTTPTTTTTTPTTTTTIPTTTTTTPTTTTTTPTT</sequence>
<evidence type="ECO:0000256" key="1">
    <source>
        <dbReference type="SAM" id="MobiDB-lite"/>
    </source>
</evidence>
<protein>
    <submittedName>
        <fullName evidence="3">Uncharacterized protein</fullName>
    </submittedName>
</protein>
<accession>A0A7M5WWA3</accession>
<proteinExistence type="predicted"/>
<reference evidence="3" key="1">
    <citation type="submission" date="2021-01" db="UniProtKB">
        <authorList>
            <consortium name="EnsemblMetazoa"/>
        </authorList>
    </citation>
    <scope>IDENTIFICATION</scope>
</reference>
<dbReference type="EnsemblMetazoa" id="CLYHEMT013731.1">
    <property type="protein sequence ID" value="CLYHEMP013731.1"/>
    <property type="gene ID" value="CLYHEMG013731"/>
</dbReference>